<keyword evidence="5 13" id="KW-0732">Signal</keyword>
<evidence type="ECO:0000256" key="4">
    <source>
        <dbReference type="ARBA" id="ARBA00022692"/>
    </source>
</evidence>
<dbReference type="SUPFAM" id="SSF56935">
    <property type="entry name" value="Porins"/>
    <property type="match status" value="1"/>
</dbReference>
<comment type="similarity">
    <text evidence="10 11">Belongs to the TonB-dependent receptor family.</text>
</comment>
<feature type="signal peptide" evidence="13">
    <location>
        <begin position="1"/>
        <end position="22"/>
    </location>
</feature>
<accession>A0A199XRB3</accession>
<evidence type="ECO:0000256" key="5">
    <source>
        <dbReference type="ARBA" id="ARBA00022729"/>
    </source>
</evidence>
<evidence type="ECO:0000256" key="6">
    <source>
        <dbReference type="ARBA" id="ARBA00023077"/>
    </source>
</evidence>
<name>A0A199XRB3_9FLAO</name>
<dbReference type="GO" id="GO:0015344">
    <property type="term" value="F:siderophore uptake transmembrane transporter activity"/>
    <property type="evidence" value="ECO:0007669"/>
    <property type="project" value="TreeGrafter"/>
</dbReference>
<dbReference type="Pfam" id="PF00593">
    <property type="entry name" value="TonB_dep_Rec_b-barrel"/>
    <property type="match status" value="1"/>
</dbReference>
<dbReference type="NCBIfam" id="TIGR04057">
    <property type="entry name" value="SusC_RagA_signa"/>
    <property type="match status" value="1"/>
</dbReference>
<dbReference type="Gene3D" id="2.40.170.20">
    <property type="entry name" value="TonB-dependent receptor, beta-barrel domain"/>
    <property type="match status" value="1"/>
</dbReference>
<dbReference type="Pfam" id="PF13715">
    <property type="entry name" value="CarbopepD_reg_2"/>
    <property type="match status" value="1"/>
</dbReference>
<dbReference type="InterPro" id="IPR037066">
    <property type="entry name" value="Plug_dom_sf"/>
</dbReference>
<evidence type="ECO:0000256" key="7">
    <source>
        <dbReference type="ARBA" id="ARBA00023136"/>
    </source>
</evidence>
<dbReference type="PROSITE" id="PS52016">
    <property type="entry name" value="TONB_DEPENDENT_REC_3"/>
    <property type="match status" value="1"/>
</dbReference>
<dbReference type="Pfam" id="PF07715">
    <property type="entry name" value="Plug"/>
    <property type="match status" value="1"/>
</dbReference>
<dbReference type="InterPro" id="IPR012910">
    <property type="entry name" value="Plug_dom"/>
</dbReference>
<comment type="caution">
    <text evidence="16">The sequence shown here is derived from an EMBL/GenBank/DDBJ whole genome shotgun (WGS) entry which is preliminary data.</text>
</comment>
<evidence type="ECO:0000256" key="9">
    <source>
        <dbReference type="ARBA" id="ARBA00023237"/>
    </source>
</evidence>
<feature type="compositionally biased region" description="Polar residues" evidence="12">
    <location>
        <begin position="848"/>
        <end position="862"/>
    </location>
</feature>
<keyword evidence="8 16" id="KW-0675">Receptor</keyword>
<dbReference type="NCBIfam" id="TIGR04056">
    <property type="entry name" value="OMP_RagA_SusC"/>
    <property type="match status" value="1"/>
</dbReference>
<feature type="chain" id="PRO_5008286821" evidence="13">
    <location>
        <begin position="23"/>
        <end position="1021"/>
    </location>
</feature>
<proteinExistence type="inferred from homology"/>
<dbReference type="GO" id="GO:0044718">
    <property type="term" value="P:siderophore transmembrane transport"/>
    <property type="evidence" value="ECO:0007669"/>
    <property type="project" value="TreeGrafter"/>
</dbReference>
<reference evidence="16 17" key="1">
    <citation type="submission" date="2016-06" db="EMBL/GenBank/DDBJ databases">
        <title>Draft genome sequence of Flavobacterium succinicans strain DD5b.</title>
        <authorList>
            <person name="Poehlein A."/>
            <person name="Daniel R."/>
            <person name="Simeonova D.D."/>
        </authorList>
    </citation>
    <scope>NUCLEOTIDE SEQUENCE [LARGE SCALE GENOMIC DNA]</scope>
    <source>
        <strain evidence="16 17">DD5b</strain>
    </source>
</reference>
<dbReference type="RefSeq" id="WP_231891061.1">
    <property type="nucleotide sequence ID" value="NZ_JMTM01000046.1"/>
</dbReference>
<dbReference type="InterPro" id="IPR039426">
    <property type="entry name" value="TonB-dep_rcpt-like"/>
</dbReference>
<evidence type="ECO:0000256" key="2">
    <source>
        <dbReference type="ARBA" id="ARBA00022448"/>
    </source>
</evidence>
<keyword evidence="6 11" id="KW-0798">TonB box</keyword>
<dbReference type="InterPro" id="IPR008969">
    <property type="entry name" value="CarboxyPept-like_regulatory"/>
</dbReference>
<dbReference type="InterPro" id="IPR036942">
    <property type="entry name" value="Beta-barrel_TonB_sf"/>
</dbReference>
<organism evidence="16 17">
    <name type="scientific">Flavobacterium succinicans</name>
    <dbReference type="NCBI Taxonomy" id="29536"/>
    <lineage>
        <taxon>Bacteria</taxon>
        <taxon>Pseudomonadati</taxon>
        <taxon>Bacteroidota</taxon>
        <taxon>Flavobacteriia</taxon>
        <taxon>Flavobacteriales</taxon>
        <taxon>Flavobacteriaceae</taxon>
        <taxon>Flavobacterium</taxon>
    </lineage>
</organism>
<evidence type="ECO:0000256" key="11">
    <source>
        <dbReference type="RuleBase" id="RU003357"/>
    </source>
</evidence>
<dbReference type="PANTHER" id="PTHR30069">
    <property type="entry name" value="TONB-DEPENDENT OUTER MEMBRANE RECEPTOR"/>
    <property type="match status" value="1"/>
</dbReference>
<evidence type="ECO:0000256" key="13">
    <source>
        <dbReference type="SAM" id="SignalP"/>
    </source>
</evidence>
<evidence type="ECO:0000259" key="15">
    <source>
        <dbReference type="Pfam" id="PF07715"/>
    </source>
</evidence>
<keyword evidence="17" id="KW-1185">Reference proteome</keyword>
<comment type="subcellular location">
    <subcellularLocation>
        <location evidence="1 10">Cell outer membrane</location>
        <topology evidence="1 10">Multi-pass membrane protein</topology>
    </subcellularLocation>
</comment>
<evidence type="ECO:0000256" key="12">
    <source>
        <dbReference type="SAM" id="MobiDB-lite"/>
    </source>
</evidence>
<dbReference type="InterPro" id="IPR000531">
    <property type="entry name" value="Beta-barrel_TonB"/>
</dbReference>
<dbReference type="Gene3D" id="2.170.130.10">
    <property type="entry name" value="TonB-dependent receptor, plug domain"/>
    <property type="match status" value="1"/>
</dbReference>
<dbReference type="PATRIC" id="fig|29536.5.peg.1634"/>
<evidence type="ECO:0000256" key="10">
    <source>
        <dbReference type="PROSITE-ProRule" id="PRU01360"/>
    </source>
</evidence>
<evidence type="ECO:0000313" key="17">
    <source>
        <dbReference type="Proteomes" id="UP000093807"/>
    </source>
</evidence>
<evidence type="ECO:0000313" key="16">
    <source>
        <dbReference type="EMBL" id="OAZ03869.1"/>
    </source>
</evidence>
<dbReference type="Gene3D" id="2.60.40.1120">
    <property type="entry name" value="Carboxypeptidase-like, regulatory domain"/>
    <property type="match status" value="1"/>
</dbReference>
<keyword evidence="2 10" id="KW-0813">Transport</keyword>
<evidence type="ECO:0000256" key="3">
    <source>
        <dbReference type="ARBA" id="ARBA00022452"/>
    </source>
</evidence>
<feature type="domain" description="TonB-dependent receptor plug" evidence="15">
    <location>
        <begin position="118"/>
        <end position="246"/>
    </location>
</feature>
<keyword evidence="9 10" id="KW-0998">Cell outer membrane</keyword>
<feature type="domain" description="TonB-dependent receptor-like beta-barrel" evidence="14">
    <location>
        <begin position="440"/>
        <end position="840"/>
    </location>
</feature>
<feature type="region of interest" description="Disordered" evidence="12">
    <location>
        <begin position="834"/>
        <end position="866"/>
    </location>
</feature>
<sequence>MKMKKTKLIPFLMLLFVQFALAQNKTVSGIVKSKTDGLPLPGVSVIIKGTTKSSVTDFDGSYSISASEKDVLTFSSVGFTSQSVNVGDKNSFNIVLVEEVRTLNEVVVLGSTVRVTRKELGNAVTTIKSEGLNKAKPVDLSSAIQGKIAGAQVSQNSGDPAGGFTIKLRGTSSILGSSDPLYVIDGVVLNNATTNVTNLNVSKGNSNLQIGQNRSSDINPNDIESIEILSGGAAAAIYGSRAANGVVLISTKKGKSGEPTFNFSTSITSNSLRKKVYVNKSDKQFVNSSAALFPIQNQPASATTVSVAGRNLETRTISGIQRYDYQDDIFTTGIGNDTYFSMRGGDDKTKYFTSVGYLKNEGIIKNTDFTRIGAKLRLQHEFNDKLSASVGLNYINSSSNEKPDGNVFWSPINSVTITNNIYDLNKRDSNGNLMAVDPVRVNPLSVIETFDITQKTDRMIADLQLNYKPFKNFNADFIFGLDNYNQRGNVFIPRYPYAGVNTAYYNDGYVSEATNRVVQLNNDLNLRYVWDINSNLKLTSYAGYNIQTYRDNLFALEGRDLKPFVETINAFNTLVPGSPLASKSSYNLWGFYLQETIAFKNKLFVTVAARNDASTIFAKDNRSQFFPKVSASYVLSDEKFMKDSFVSSARLRASWGESGSLTAITPYARFTNYASGTLIGNSAFTLEGLKQGNLDLKPERSSTYEVGADFGFLKDRINLSFNYYNADIKDLLLPVQLAPSSGATNTIQNVGLMNNKGIEIGLRYDVIKKEGLNLDVFVNYSRNRNKVTDLPQQRFQLDNNPAGAPVFAEKDQPIGIYYGTYYARNADGSLLLNPAGYPQTERGDAATGTPSRDANGQPTGSVLSKKIGDPNPDYIIAFGANFNYKKFGMSVLFDGVQGVDVFDADYRTRQGVGNGELVAKELNGELPRGYIWSIYNIEEFRVVDGSYLKLREVSMSYDFGKLNSFFTNMTVTASGRNLYSWDKFPSFDPETNSGGQSSVAKYNFGTVPIPRTYSLAVKFQF</sequence>
<dbReference type="InterPro" id="IPR023997">
    <property type="entry name" value="TonB-dep_OMP_SusC/RagA_CS"/>
</dbReference>
<keyword evidence="3 10" id="KW-1134">Transmembrane beta strand</keyword>
<dbReference type="PANTHER" id="PTHR30069:SF29">
    <property type="entry name" value="HEMOGLOBIN AND HEMOGLOBIN-HAPTOGLOBIN-BINDING PROTEIN 1-RELATED"/>
    <property type="match status" value="1"/>
</dbReference>
<gene>
    <name evidence="16" type="primary">susC_11</name>
    <name evidence="16" type="ORF">FLB_15580</name>
</gene>
<dbReference type="Proteomes" id="UP000093807">
    <property type="component" value="Unassembled WGS sequence"/>
</dbReference>
<keyword evidence="7 10" id="KW-0472">Membrane</keyword>
<dbReference type="EMBL" id="JMTM01000046">
    <property type="protein sequence ID" value="OAZ03869.1"/>
    <property type="molecule type" value="Genomic_DNA"/>
</dbReference>
<keyword evidence="4 10" id="KW-0812">Transmembrane</keyword>
<dbReference type="AlphaFoldDB" id="A0A199XRB3"/>
<protein>
    <submittedName>
        <fullName evidence="16">TonB-dependent receptor SusC</fullName>
    </submittedName>
</protein>
<dbReference type="InterPro" id="IPR023996">
    <property type="entry name" value="TonB-dep_OMP_SusC/RagA"/>
</dbReference>
<evidence type="ECO:0000256" key="1">
    <source>
        <dbReference type="ARBA" id="ARBA00004571"/>
    </source>
</evidence>
<evidence type="ECO:0000256" key="8">
    <source>
        <dbReference type="ARBA" id="ARBA00023170"/>
    </source>
</evidence>
<evidence type="ECO:0000259" key="14">
    <source>
        <dbReference type="Pfam" id="PF00593"/>
    </source>
</evidence>
<dbReference type="SUPFAM" id="SSF49464">
    <property type="entry name" value="Carboxypeptidase regulatory domain-like"/>
    <property type="match status" value="1"/>
</dbReference>
<dbReference type="GO" id="GO:0009279">
    <property type="term" value="C:cell outer membrane"/>
    <property type="evidence" value="ECO:0007669"/>
    <property type="project" value="UniProtKB-SubCell"/>
</dbReference>